<dbReference type="PANTHER" id="PTHR19278:SF9">
    <property type="entry name" value="URIDINE 5'-MONOPHOSPHATE SYNTHASE"/>
    <property type="match status" value="1"/>
</dbReference>
<dbReference type="PANTHER" id="PTHR19278">
    <property type="entry name" value="OROTATE PHOSPHORIBOSYLTRANSFERASE"/>
    <property type="match status" value="1"/>
</dbReference>
<keyword evidence="3 6" id="KW-0328">Glycosyltransferase</keyword>
<evidence type="ECO:0000259" key="7">
    <source>
        <dbReference type="Pfam" id="PF00156"/>
    </source>
</evidence>
<comment type="caution">
    <text evidence="6">Lacks conserved residue(s) required for the propagation of feature annotation.</text>
</comment>
<comment type="similarity">
    <text evidence="6">Belongs to the purine/pyrimidine phosphoribosyltransferase family. PyrE subfamily.</text>
</comment>
<name>A0A328Q7X0_9EURY</name>
<dbReference type="SMR" id="A0A328Q7X0"/>
<dbReference type="OMA" id="SPFFMNA"/>
<dbReference type="GeneID" id="3854988"/>
<evidence type="ECO:0000256" key="4">
    <source>
        <dbReference type="ARBA" id="ARBA00022679"/>
    </source>
</evidence>
<dbReference type="HAMAP" id="MF_01208">
    <property type="entry name" value="PyrE"/>
    <property type="match status" value="1"/>
</dbReference>
<dbReference type="GO" id="GO:0044205">
    <property type="term" value="P:'de novo' UMP biosynthetic process"/>
    <property type="evidence" value="ECO:0007669"/>
    <property type="project" value="UniProtKB-UniRule"/>
</dbReference>
<feature type="binding site" description="in other chain" evidence="6">
    <location>
        <position position="93"/>
    </location>
    <ligand>
        <name>5-phospho-alpha-D-ribose 1-diphosphate</name>
        <dbReference type="ChEBI" id="CHEBI:58017"/>
        <note>ligand shared between dimeric partners</note>
    </ligand>
</feature>
<protein>
    <recommendedName>
        <fullName evidence="2 6">Orotate phosphoribosyltransferase</fullName>
        <shortName evidence="6">OPRT</shortName>
        <shortName evidence="6">OPRTase</shortName>
        <ecNumber evidence="2 6">2.4.2.10</ecNumber>
    </recommendedName>
</protein>
<gene>
    <name evidence="6" type="primary">pyrE</name>
    <name evidence="8" type="ORF">CA615_05115</name>
</gene>
<comment type="function">
    <text evidence="6">Catalyzes the transfer of a ribosyl phosphate group from 5-phosphoribose 1-diphosphate to orotate, leading to the formation of orotidine monophosphate (OMP).</text>
</comment>
<dbReference type="SUPFAM" id="SSF53271">
    <property type="entry name" value="PRTase-like"/>
    <property type="match status" value="1"/>
</dbReference>
<comment type="cofactor">
    <cofactor evidence="6">
        <name>Mg(2+)</name>
        <dbReference type="ChEBI" id="CHEBI:18420"/>
    </cofactor>
</comment>
<dbReference type="GO" id="GO:0004588">
    <property type="term" value="F:orotate phosphoribosyltransferase activity"/>
    <property type="evidence" value="ECO:0007669"/>
    <property type="project" value="UniProtKB-UniRule"/>
</dbReference>
<comment type="subunit">
    <text evidence="6">Homodimer.</text>
</comment>
<dbReference type="GeneID" id="41325605"/>
<dbReference type="RefSeq" id="WP_011406619.1">
    <property type="nucleotide sequence ID" value="NZ_CATZNA010000150.1"/>
</dbReference>
<dbReference type="InterPro" id="IPR023031">
    <property type="entry name" value="OPRT"/>
</dbReference>
<feature type="binding site" description="in other chain" evidence="6">
    <location>
        <begin position="118"/>
        <end position="126"/>
    </location>
    <ligand>
        <name>5-phospho-alpha-D-ribose 1-diphosphate</name>
        <dbReference type="ChEBI" id="CHEBI:58017"/>
        <note>ligand shared between dimeric partners</note>
    </ligand>
</feature>
<comment type="catalytic activity">
    <reaction evidence="6">
        <text>orotidine 5'-phosphate + diphosphate = orotate + 5-phospho-alpha-D-ribose 1-diphosphate</text>
        <dbReference type="Rhea" id="RHEA:10380"/>
        <dbReference type="ChEBI" id="CHEBI:30839"/>
        <dbReference type="ChEBI" id="CHEBI:33019"/>
        <dbReference type="ChEBI" id="CHEBI:57538"/>
        <dbReference type="ChEBI" id="CHEBI:58017"/>
        <dbReference type="EC" id="2.4.2.10"/>
    </reaction>
</comment>
<dbReference type="GO" id="GO:0019856">
    <property type="term" value="P:pyrimidine nucleobase biosynthetic process"/>
    <property type="evidence" value="ECO:0007669"/>
    <property type="project" value="TreeGrafter"/>
</dbReference>
<feature type="binding site" evidence="6">
    <location>
        <position position="92"/>
    </location>
    <ligand>
        <name>5-phospho-alpha-D-ribose 1-diphosphate</name>
        <dbReference type="ChEBI" id="CHEBI:58017"/>
        <note>ligand shared between dimeric partners</note>
    </ligand>
</feature>
<dbReference type="Proteomes" id="UP000248557">
    <property type="component" value="Unassembled WGS sequence"/>
</dbReference>
<keyword evidence="6" id="KW-0460">Magnesium</keyword>
<evidence type="ECO:0000256" key="5">
    <source>
        <dbReference type="ARBA" id="ARBA00022975"/>
    </source>
</evidence>
<dbReference type="Gene3D" id="3.40.50.2020">
    <property type="match status" value="1"/>
</dbReference>
<feature type="binding site" evidence="6">
    <location>
        <position position="122"/>
    </location>
    <ligand>
        <name>orotate</name>
        <dbReference type="ChEBI" id="CHEBI:30839"/>
    </ligand>
</feature>
<dbReference type="GO" id="GO:0000287">
    <property type="term" value="F:magnesium ion binding"/>
    <property type="evidence" value="ECO:0007669"/>
    <property type="project" value="UniProtKB-UniRule"/>
</dbReference>
<dbReference type="AlphaFoldDB" id="A0A328Q7X0"/>
<feature type="binding site" evidence="6">
    <location>
        <position position="96"/>
    </location>
    <ligand>
        <name>5-phospho-alpha-D-ribose 1-diphosphate</name>
        <dbReference type="ChEBI" id="CHEBI:58017"/>
        <note>ligand shared between dimeric partners</note>
    </ligand>
</feature>
<dbReference type="CDD" id="cd06223">
    <property type="entry name" value="PRTases_typeI"/>
    <property type="match status" value="1"/>
</dbReference>
<evidence type="ECO:0000313" key="8">
    <source>
        <dbReference type="EMBL" id="RAP02899.1"/>
    </source>
</evidence>
<feature type="domain" description="Phosphoribosyltransferase" evidence="7">
    <location>
        <begin position="40"/>
        <end position="156"/>
    </location>
</feature>
<dbReference type="EMBL" id="NGJK01000064">
    <property type="protein sequence ID" value="RAP02899.1"/>
    <property type="molecule type" value="Genomic_DNA"/>
</dbReference>
<keyword evidence="5 6" id="KW-0665">Pyrimidine biosynthesis</keyword>
<evidence type="ECO:0000256" key="3">
    <source>
        <dbReference type="ARBA" id="ARBA00022676"/>
    </source>
</evidence>
<keyword evidence="4 6" id="KW-0808">Transferase</keyword>
<evidence type="ECO:0000256" key="1">
    <source>
        <dbReference type="ARBA" id="ARBA00004889"/>
    </source>
</evidence>
<comment type="caution">
    <text evidence="8">The sequence shown here is derived from an EMBL/GenBank/DDBJ whole genome shotgun (WGS) entry which is preliminary data.</text>
</comment>
<feature type="binding site" evidence="6">
    <location>
        <position position="150"/>
    </location>
    <ligand>
        <name>orotate</name>
        <dbReference type="ChEBI" id="CHEBI:30839"/>
    </ligand>
</feature>
<evidence type="ECO:0000256" key="2">
    <source>
        <dbReference type="ARBA" id="ARBA00011971"/>
    </source>
</evidence>
<evidence type="ECO:0000313" key="9">
    <source>
        <dbReference type="Proteomes" id="UP000248557"/>
    </source>
</evidence>
<dbReference type="Pfam" id="PF00156">
    <property type="entry name" value="Pribosyltran"/>
    <property type="match status" value="1"/>
</dbReference>
<dbReference type="InterPro" id="IPR000836">
    <property type="entry name" value="PRTase_dom"/>
</dbReference>
<dbReference type="InterPro" id="IPR029057">
    <property type="entry name" value="PRTase-like"/>
</dbReference>
<dbReference type="EC" id="2.4.2.10" evidence="2 6"/>
<evidence type="ECO:0000256" key="6">
    <source>
        <dbReference type="HAMAP-Rule" id="MF_01208"/>
    </source>
</evidence>
<dbReference type="UniPathway" id="UPA00070">
    <property type="reaction ID" value="UER00119"/>
</dbReference>
<proteinExistence type="inferred from homology"/>
<dbReference type="NCBIfam" id="TIGR00336">
    <property type="entry name" value="pyrE"/>
    <property type="match status" value="1"/>
</dbReference>
<dbReference type="InterPro" id="IPR004467">
    <property type="entry name" value="Or_phspho_trans_dom"/>
</dbReference>
<accession>A0A328Q7X0</accession>
<sequence>MTDYKNKLINLLKENNVIKFGKFTLSSGRESDYYVDMKKAITEPEILDCVAHLITNEIEHDNIDKIAGPALGAVPIATATSLISKKPMLMIRKAKKTYGTSKQIEGELLENDDVVIVEDVTTTGGSLLKAINVIEDNGGNIVKAFVIVDREEGAQETFKENNIEFTPLLTISEFKKYL</sequence>
<comment type="pathway">
    <text evidence="1 6">Pyrimidine metabolism; UMP biosynthesis via de novo pathway; UMP from orotate: step 1/2.</text>
</comment>
<organism evidence="8 9">
    <name type="scientific">Methanosphaera stadtmanae</name>
    <dbReference type="NCBI Taxonomy" id="2317"/>
    <lineage>
        <taxon>Archaea</taxon>
        <taxon>Methanobacteriati</taxon>
        <taxon>Methanobacteriota</taxon>
        <taxon>Methanomada group</taxon>
        <taxon>Methanobacteria</taxon>
        <taxon>Methanobacteriales</taxon>
        <taxon>Methanobacteriaceae</taxon>
        <taxon>Methanosphaera</taxon>
    </lineage>
</organism>
<reference evidence="8 9" key="1">
    <citation type="submission" date="2017-05" db="EMBL/GenBank/DDBJ databases">
        <title>Host range expansion of the Methanosphaera genus to humans and monogastric animals involves recent and extensive reduction in genome content.</title>
        <authorList>
            <person name="Hoedt E.C."/>
            <person name="Volmer J.G."/>
            <person name="Parks D.H."/>
            <person name="Rosewarne C.P."/>
            <person name="Denman S.E."/>
            <person name="Mcsweeney C.S."/>
            <person name="O Cuiv P."/>
            <person name="Hugenholtz P."/>
            <person name="Tyson G.W."/>
            <person name="Morrison M."/>
        </authorList>
    </citation>
    <scope>NUCLEOTIDE SEQUENCE [LARGE SCALE GENOMIC DNA]</scope>
    <source>
        <strain evidence="8 9">PA5</strain>
    </source>
</reference>